<evidence type="ECO:0000256" key="5">
    <source>
        <dbReference type="ARBA" id="ARBA00024937"/>
    </source>
</evidence>
<organism evidence="7 8">
    <name type="scientific">Corynebacterium diphtheriae</name>
    <dbReference type="NCBI Taxonomy" id="1717"/>
    <lineage>
        <taxon>Bacteria</taxon>
        <taxon>Bacillati</taxon>
        <taxon>Actinomycetota</taxon>
        <taxon>Actinomycetes</taxon>
        <taxon>Mycobacteriales</taxon>
        <taxon>Corynebacteriaceae</taxon>
        <taxon>Corynebacterium</taxon>
    </lineage>
</organism>
<keyword evidence="3" id="KW-0805">Transcription regulation</keyword>
<evidence type="ECO:0000256" key="2">
    <source>
        <dbReference type="ARBA" id="ARBA00022491"/>
    </source>
</evidence>
<evidence type="ECO:0000256" key="1">
    <source>
        <dbReference type="ARBA" id="ARBA00021390"/>
    </source>
</evidence>
<dbReference type="KEGG" id="cdip:ERS451417_01451"/>
<reference evidence="7 8" key="1">
    <citation type="submission" date="2020-02" db="EMBL/GenBank/DDBJ databases">
        <authorList>
            <person name="Brisse S."/>
        </authorList>
    </citation>
    <scope>NUCLEOTIDE SEQUENCE [LARGE SCALE GENOMIC DNA]</scope>
    <source>
        <strain evidence="7">CIP107547</strain>
    </source>
</reference>
<name>A0A0D6GDM0_CORDP</name>
<evidence type="ECO:0000259" key="6">
    <source>
        <dbReference type="PROSITE" id="PS51000"/>
    </source>
</evidence>
<dbReference type="Gene3D" id="1.10.10.10">
    <property type="entry name" value="Winged helix-like DNA-binding domain superfamily/Winged helix DNA-binding domain"/>
    <property type="match status" value="1"/>
</dbReference>
<gene>
    <name evidence="7" type="ORF">CIP107547_01637</name>
</gene>
<comment type="caution">
    <text evidence="7">The sequence shown here is derived from an EMBL/GenBank/DDBJ whole genome shotgun (WGS) entry which is preliminary data.</text>
</comment>
<dbReference type="InterPro" id="IPR036388">
    <property type="entry name" value="WH-like_DNA-bd_sf"/>
</dbReference>
<dbReference type="SMART" id="SM01134">
    <property type="entry name" value="DeoRC"/>
    <property type="match status" value="1"/>
</dbReference>
<dbReference type="AlphaFoldDB" id="A0A0D6GDM0"/>
<dbReference type="PANTHER" id="PTHR30363">
    <property type="entry name" value="HTH-TYPE TRANSCRIPTIONAL REGULATOR SRLR-RELATED"/>
    <property type="match status" value="1"/>
</dbReference>
<dbReference type="InterPro" id="IPR014036">
    <property type="entry name" value="DeoR-like_C"/>
</dbReference>
<keyword evidence="2" id="KW-0678">Repressor</keyword>
<dbReference type="Gene3D" id="3.40.50.1360">
    <property type="match status" value="1"/>
</dbReference>
<dbReference type="RefSeq" id="WP_014310510.1">
    <property type="nucleotide sequence ID" value="NZ_CP039522.1"/>
</dbReference>
<feature type="domain" description="HTH deoR-type" evidence="6">
    <location>
        <begin position="7"/>
        <end position="62"/>
    </location>
</feature>
<dbReference type="GeneID" id="29421175"/>
<dbReference type="Proteomes" id="UP000480222">
    <property type="component" value="Unassembled WGS sequence"/>
</dbReference>
<dbReference type="SMART" id="SM00420">
    <property type="entry name" value="HTH_DEOR"/>
    <property type="match status" value="1"/>
</dbReference>
<sequence length="267" mass="28734">MATVEEVNLRQATIVSLTNETGRSSVTQLAQQFDVTPETIRRDLKSLEQQGLLRRVHGGAVSGSPKLNVDVLAVDDDDDLPIHQSQRRKQSIALTALSLIPSPEASIFIDAGSTTETFANVLARTYLGQNWLVVTTSPNVARTLSSAGVPDVIMVGGFVKARTQAIVGPHAIETLHSMRADIAFLGTNGIDPHKGFTTSDEREAKVKHEMIAHAQTSVILCDSGKIGHSSEVSFAQLADVDFVVTDRNSPPQLSRQLGEPNLQVVIP</sequence>
<proteinExistence type="predicted"/>
<dbReference type="SUPFAM" id="SSF100950">
    <property type="entry name" value="NagB/RpiA/CoA transferase-like"/>
    <property type="match status" value="1"/>
</dbReference>
<evidence type="ECO:0000256" key="4">
    <source>
        <dbReference type="ARBA" id="ARBA00023163"/>
    </source>
</evidence>
<accession>A0A0D6GDM0</accession>
<dbReference type="GO" id="GO:0003700">
    <property type="term" value="F:DNA-binding transcription factor activity"/>
    <property type="evidence" value="ECO:0007669"/>
    <property type="project" value="InterPro"/>
</dbReference>
<dbReference type="SUPFAM" id="SSF46785">
    <property type="entry name" value="Winged helix' DNA-binding domain"/>
    <property type="match status" value="1"/>
</dbReference>
<dbReference type="Pfam" id="PF00455">
    <property type="entry name" value="DeoRC"/>
    <property type="match status" value="1"/>
</dbReference>
<dbReference type="InterPro" id="IPR037171">
    <property type="entry name" value="NagB/RpiA_transferase-like"/>
</dbReference>
<comment type="function">
    <text evidence="5">Repressor of the lactose catabolism operon. Galactose-6-phosphate is the inducer.</text>
</comment>
<dbReference type="InterPro" id="IPR050313">
    <property type="entry name" value="Carb_Metab_HTH_regulators"/>
</dbReference>
<keyword evidence="4" id="KW-0804">Transcription</keyword>
<dbReference type="PRINTS" id="PR00037">
    <property type="entry name" value="HTHLACR"/>
</dbReference>
<dbReference type="OMA" id="LYKHSMV"/>
<dbReference type="PANTHER" id="PTHR30363:SF4">
    <property type="entry name" value="GLYCEROL-3-PHOSPHATE REGULON REPRESSOR"/>
    <property type="match status" value="1"/>
</dbReference>
<protein>
    <recommendedName>
        <fullName evidence="1">Lactose phosphotransferase system repressor</fullName>
    </recommendedName>
</protein>
<dbReference type="EMBL" id="CADDAV010000020">
    <property type="protein sequence ID" value="CAB0608576.1"/>
    <property type="molecule type" value="Genomic_DNA"/>
</dbReference>
<dbReference type="Pfam" id="PF08220">
    <property type="entry name" value="HTH_DeoR"/>
    <property type="match status" value="1"/>
</dbReference>
<evidence type="ECO:0000313" key="7">
    <source>
        <dbReference type="EMBL" id="CAB0608576.1"/>
    </source>
</evidence>
<dbReference type="InterPro" id="IPR001034">
    <property type="entry name" value="DeoR_HTH"/>
</dbReference>
<evidence type="ECO:0000256" key="3">
    <source>
        <dbReference type="ARBA" id="ARBA00023015"/>
    </source>
</evidence>
<dbReference type="InterPro" id="IPR036390">
    <property type="entry name" value="WH_DNA-bd_sf"/>
</dbReference>
<dbReference type="PROSITE" id="PS51000">
    <property type="entry name" value="HTH_DEOR_2"/>
    <property type="match status" value="1"/>
</dbReference>
<evidence type="ECO:0000313" key="8">
    <source>
        <dbReference type="Proteomes" id="UP000480222"/>
    </source>
</evidence>